<sequence>MPEDPLPVVADLPGAPVEPETLREAELPDEGVDVSTLPEDVQELEAAKEQPVASAIQDECLSTLPEDQQDFKLVQPSDMDSFVLPDVAQQVAAVVDPTHAVHDAETLDLEHSDDIHGNMLSPDSIQEEVQQLDPFHGEVQQSNINKEDMQPEQPLEPEHVKDGADTEMAASGLGYNQPLSIQSDDLVSIDLNSSAMQSLAEMSAPPHAADKAFICETVPEPREDTSMACAESENAHHDQFVCEILESLGTDDADDTSLGGSAESIVEKVTAEPVQQDSAVIFCELKETPPAENILDQQADESEQKVDNLCYNIPVEQQEQVQEKVFDVDPQVESSVLSGQVSEPFIEDSFAVPTSTESSHILEHMPEESSSLSADYQLQAEPQQPATTAISPASDVEQPCEQSYQHLSKEAENQCLQSQSPAIEQLLEHNSAALNEVQCMSENAKATVDETPAPVVDIGAIPENIPEADGVTEDSDSERDNEWRFVKPVEPVISQLEKEAGEALVESSHAAEETIHTEQREAASSELVTSPAETSASEPKVDAMSDMKQDSLPETKTEVAATQKQGTLPEQKASAAKVTATAKPSPASQKTKPAAKASPAPKPRTSSTDKPATKPLPTKTEGSAKATPAAKSPLKKQPITTKPITATTTAKQSSMASTTAKTGLTRKPEPPKAQIVCSHHRCTSKEASSCIFKAFHWTYEAHHVQATRKELGSSVKGQANSTIIHSTSSANIHRICNDVC</sequence>
<feature type="compositionally biased region" description="Basic and acidic residues" evidence="1">
    <location>
        <begin position="539"/>
        <end position="557"/>
    </location>
</feature>
<accession>A0A9D4PV45</accession>
<reference evidence="2" key="2">
    <citation type="submission" date="2021-09" db="EMBL/GenBank/DDBJ databases">
        <authorList>
            <person name="Jia N."/>
            <person name="Wang J."/>
            <person name="Shi W."/>
            <person name="Du L."/>
            <person name="Sun Y."/>
            <person name="Zhan W."/>
            <person name="Jiang J."/>
            <person name="Wang Q."/>
            <person name="Zhang B."/>
            <person name="Ji P."/>
            <person name="Sakyi L.B."/>
            <person name="Cui X."/>
            <person name="Yuan T."/>
            <person name="Jiang B."/>
            <person name="Yang W."/>
            <person name="Lam T.T.-Y."/>
            <person name="Chang Q."/>
            <person name="Ding S."/>
            <person name="Wang X."/>
            <person name="Zhu J."/>
            <person name="Ruan X."/>
            <person name="Zhao L."/>
            <person name="Wei J."/>
            <person name="Que T."/>
            <person name="Du C."/>
            <person name="Cheng J."/>
            <person name="Dai P."/>
            <person name="Han X."/>
            <person name="Huang E."/>
            <person name="Gao Y."/>
            <person name="Liu J."/>
            <person name="Shao H."/>
            <person name="Ye R."/>
            <person name="Li L."/>
            <person name="Wei W."/>
            <person name="Wang X."/>
            <person name="Wang C."/>
            <person name="Huo Q."/>
            <person name="Li W."/>
            <person name="Guo W."/>
            <person name="Chen H."/>
            <person name="Chen S."/>
            <person name="Zhou L."/>
            <person name="Zhou L."/>
            <person name="Ni X."/>
            <person name="Tian J."/>
            <person name="Zhou Y."/>
            <person name="Sheng Y."/>
            <person name="Liu T."/>
            <person name="Pan Y."/>
            <person name="Xia L."/>
            <person name="Li J."/>
            <person name="Zhao F."/>
            <person name="Cao W."/>
        </authorList>
    </citation>
    <scope>NUCLEOTIDE SEQUENCE</scope>
    <source>
        <strain evidence="2">Rsan-2018</strain>
        <tissue evidence="2">Larvae</tissue>
    </source>
</reference>
<feature type="compositionally biased region" description="Basic and acidic residues" evidence="1">
    <location>
        <begin position="509"/>
        <end position="523"/>
    </location>
</feature>
<dbReference type="VEuPathDB" id="VectorBase:RSAN_032329"/>
<organism evidence="2 3">
    <name type="scientific">Rhipicephalus sanguineus</name>
    <name type="common">Brown dog tick</name>
    <name type="synonym">Ixodes sanguineus</name>
    <dbReference type="NCBI Taxonomy" id="34632"/>
    <lineage>
        <taxon>Eukaryota</taxon>
        <taxon>Metazoa</taxon>
        <taxon>Ecdysozoa</taxon>
        <taxon>Arthropoda</taxon>
        <taxon>Chelicerata</taxon>
        <taxon>Arachnida</taxon>
        <taxon>Acari</taxon>
        <taxon>Parasitiformes</taxon>
        <taxon>Ixodida</taxon>
        <taxon>Ixodoidea</taxon>
        <taxon>Ixodidae</taxon>
        <taxon>Rhipicephalinae</taxon>
        <taxon>Rhipicephalus</taxon>
        <taxon>Rhipicephalus</taxon>
    </lineage>
</organism>
<gene>
    <name evidence="2" type="ORF">HPB52_006697</name>
</gene>
<evidence type="ECO:0000313" key="3">
    <source>
        <dbReference type="Proteomes" id="UP000821837"/>
    </source>
</evidence>
<evidence type="ECO:0000313" key="2">
    <source>
        <dbReference type="EMBL" id="KAH7956187.1"/>
    </source>
</evidence>
<feature type="compositionally biased region" description="Polar residues" evidence="1">
    <location>
        <begin position="526"/>
        <end position="537"/>
    </location>
</feature>
<feature type="compositionally biased region" description="Low complexity" evidence="1">
    <location>
        <begin position="635"/>
        <end position="652"/>
    </location>
</feature>
<dbReference type="AlphaFoldDB" id="A0A9D4PV45"/>
<dbReference type="Proteomes" id="UP000821837">
    <property type="component" value="Unassembled WGS sequence"/>
</dbReference>
<evidence type="ECO:0000256" key="1">
    <source>
        <dbReference type="SAM" id="MobiDB-lite"/>
    </source>
</evidence>
<feature type="compositionally biased region" description="Polar residues" evidence="1">
    <location>
        <begin position="368"/>
        <end position="391"/>
    </location>
</feature>
<feature type="compositionally biased region" description="Polar residues" evidence="1">
    <location>
        <begin position="653"/>
        <end position="662"/>
    </location>
</feature>
<keyword evidence="3" id="KW-1185">Reference proteome</keyword>
<protein>
    <submittedName>
        <fullName evidence="2">Uncharacterized protein</fullName>
    </submittedName>
</protein>
<comment type="caution">
    <text evidence="2">The sequence shown here is derived from an EMBL/GenBank/DDBJ whole genome shotgun (WGS) entry which is preliminary data.</text>
</comment>
<proteinExistence type="predicted"/>
<name>A0A9D4PV45_RHISA</name>
<reference evidence="2" key="1">
    <citation type="journal article" date="2020" name="Cell">
        <title>Large-Scale Comparative Analyses of Tick Genomes Elucidate Their Genetic Diversity and Vector Capacities.</title>
        <authorList>
            <consortium name="Tick Genome and Microbiome Consortium (TIGMIC)"/>
            <person name="Jia N."/>
            <person name="Wang J."/>
            <person name="Shi W."/>
            <person name="Du L."/>
            <person name="Sun Y."/>
            <person name="Zhan W."/>
            <person name="Jiang J.F."/>
            <person name="Wang Q."/>
            <person name="Zhang B."/>
            <person name="Ji P."/>
            <person name="Bell-Sakyi L."/>
            <person name="Cui X.M."/>
            <person name="Yuan T.T."/>
            <person name="Jiang B.G."/>
            <person name="Yang W.F."/>
            <person name="Lam T.T."/>
            <person name="Chang Q.C."/>
            <person name="Ding S.J."/>
            <person name="Wang X.J."/>
            <person name="Zhu J.G."/>
            <person name="Ruan X.D."/>
            <person name="Zhao L."/>
            <person name="Wei J.T."/>
            <person name="Ye R.Z."/>
            <person name="Que T.C."/>
            <person name="Du C.H."/>
            <person name="Zhou Y.H."/>
            <person name="Cheng J.X."/>
            <person name="Dai P.F."/>
            <person name="Guo W.B."/>
            <person name="Han X.H."/>
            <person name="Huang E.J."/>
            <person name="Li L.F."/>
            <person name="Wei W."/>
            <person name="Gao Y.C."/>
            <person name="Liu J.Z."/>
            <person name="Shao H.Z."/>
            <person name="Wang X."/>
            <person name="Wang C.C."/>
            <person name="Yang T.C."/>
            <person name="Huo Q.B."/>
            <person name="Li W."/>
            <person name="Chen H.Y."/>
            <person name="Chen S.E."/>
            <person name="Zhou L.G."/>
            <person name="Ni X.B."/>
            <person name="Tian J.H."/>
            <person name="Sheng Y."/>
            <person name="Liu T."/>
            <person name="Pan Y.S."/>
            <person name="Xia L.Y."/>
            <person name="Li J."/>
            <person name="Zhao F."/>
            <person name="Cao W.C."/>
        </authorList>
    </citation>
    <scope>NUCLEOTIDE SEQUENCE</scope>
    <source>
        <strain evidence="2">Rsan-2018</strain>
    </source>
</reference>
<feature type="region of interest" description="Disordered" evidence="1">
    <location>
        <begin position="352"/>
        <end position="399"/>
    </location>
</feature>
<feature type="region of interest" description="Disordered" evidence="1">
    <location>
        <begin position="499"/>
        <end position="670"/>
    </location>
</feature>
<feature type="compositionally biased region" description="Low complexity" evidence="1">
    <location>
        <begin position="573"/>
        <end position="608"/>
    </location>
</feature>
<dbReference type="EMBL" id="JABSTV010001250">
    <property type="protein sequence ID" value="KAH7956187.1"/>
    <property type="molecule type" value="Genomic_DNA"/>
</dbReference>